<dbReference type="OrthoDB" id="329835at2759"/>
<dbReference type="InterPro" id="IPR036736">
    <property type="entry name" value="ACP-like_sf"/>
</dbReference>
<dbReference type="Gene3D" id="3.40.50.720">
    <property type="entry name" value="NAD(P)-binding Rossmann-like Domain"/>
    <property type="match status" value="1"/>
</dbReference>
<dbReference type="GO" id="GO:0006633">
    <property type="term" value="P:fatty acid biosynthetic process"/>
    <property type="evidence" value="ECO:0007669"/>
    <property type="project" value="TreeGrafter"/>
</dbReference>
<keyword evidence="3" id="KW-1185">Reference proteome</keyword>
<organism evidence="2 3">
    <name type="scientific">Aspergillus nomiae NRRL (strain ATCC 15546 / NRRL 13137 / CBS 260.88 / M93)</name>
    <dbReference type="NCBI Taxonomy" id="1509407"/>
    <lineage>
        <taxon>Eukaryota</taxon>
        <taxon>Fungi</taxon>
        <taxon>Dikarya</taxon>
        <taxon>Ascomycota</taxon>
        <taxon>Pezizomycotina</taxon>
        <taxon>Eurotiomycetes</taxon>
        <taxon>Eurotiomycetidae</taxon>
        <taxon>Eurotiales</taxon>
        <taxon>Aspergillaceae</taxon>
        <taxon>Aspergillus</taxon>
        <taxon>Aspergillus subgen. Circumdati</taxon>
    </lineage>
</organism>
<dbReference type="Pfam" id="PF00550">
    <property type="entry name" value="PP-binding"/>
    <property type="match status" value="1"/>
</dbReference>
<proteinExistence type="predicted"/>
<dbReference type="GO" id="GO:0044550">
    <property type="term" value="P:secondary metabolite biosynthetic process"/>
    <property type="evidence" value="ECO:0007669"/>
    <property type="project" value="TreeGrafter"/>
</dbReference>
<dbReference type="SUPFAM" id="SSF51735">
    <property type="entry name" value="NAD(P)-binding Rossmann-fold domains"/>
    <property type="match status" value="1"/>
</dbReference>
<dbReference type="AlphaFoldDB" id="A0A0L1INM0"/>
<dbReference type="RefSeq" id="XP_015402084.1">
    <property type="nucleotide sequence ID" value="XM_015556113.1"/>
</dbReference>
<feature type="domain" description="Carrier" evidence="1">
    <location>
        <begin position="157"/>
        <end position="234"/>
    </location>
</feature>
<dbReference type="InterPro" id="IPR036291">
    <property type="entry name" value="NAD(P)-bd_dom_sf"/>
</dbReference>
<dbReference type="Proteomes" id="UP000037505">
    <property type="component" value="Unassembled WGS sequence"/>
</dbReference>
<dbReference type="InterPro" id="IPR009081">
    <property type="entry name" value="PP-bd_ACP"/>
</dbReference>
<evidence type="ECO:0000313" key="3">
    <source>
        <dbReference type="Proteomes" id="UP000037505"/>
    </source>
</evidence>
<dbReference type="PANTHER" id="PTHR43775:SF29">
    <property type="entry name" value="ASPERFURANONE POLYKETIDE SYNTHASE AFOG-RELATED"/>
    <property type="match status" value="1"/>
</dbReference>
<gene>
    <name evidence="2" type="ORF">ANOM_010857</name>
</gene>
<name>A0A0L1INM0_ASPN3</name>
<reference evidence="2 3" key="1">
    <citation type="submission" date="2014-06" db="EMBL/GenBank/DDBJ databases">
        <title>The Genome of the Aflatoxigenic Filamentous Fungus Aspergillus nomius.</title>
        <authorList>
            <person name="Moore M.G."/>
            <person name="Shannon B.M."/>
            <person name="Brian M.M."/>
        </authorList>
    </citation>
    <scope>NUCLEOTIDE SEQUENCE [LARGE SCALE GENOMIC DNA]</scope>
    <source>
        <strain evidence="2 3">NRRL 13137</strain>
    </source>
</reference>
<comment type="caution">
    <text evidence="2">The sequence shown here is derived from an EMBL/GenBank/DDBJ whole genome shotgun (WGS) entry which is preliminary data.</text>
</comment>
<protein>
    <recommendedName>
        <fullName evidence="1">Carrier domain-containing protein</fullName>
    </recommendedName>
</protein>
<accession>A0A0L1INM0</accession>
<dbReference type="PROSITE" id="PS50075">
    <property type="entry name" value="CARRIER"/>
    <property type="match status" value="1"/>
</dbReference>
<dbReference type="GO" id="GO:0004312">
    <property type="term" value="F:fatty acid synthase activity"/>
    <property type="evidence" value="ECO:0007669"/>
    <property type="project" value="TreeGrafter"/>
</dbReference>
<dbReference type="PANTHER" id="PTHR43775">
    <property type="entry name" value="FATTY ACID SYNTHASE"/>
    <property type="match status" value="1"/>
</dbReference>
<evidence type="ECO:0000259" key="1">
    <source>
        <dbReference type="PROSITE" id="PS50075"/>
    </source>
</evidence>
<sequence length="241" mass="26655">MIASASGIVGNRGQANYAAGNTFQDAFARHLVKNGQRAATIDLSFVTTVGYSVELPESLTRHIKSSVGQVEEEEIHALVEYYINPCNSLTETTCQLAFGLVPEATFHDRRVPVPAYMKYPLFTHLRDTSDPQEHQQTEHNKDYNLSALLSAAQSREIAAALTQDAIQKQLAYMINYSEDDIDSVKSIKGSEVDSIVAMELRTWLVKELGADITMTDMMTWGSLADLSESVVNSSKFVRVSK</sequence>
<evidence type="ECO:0000313" key="2">
    <source>
        <dbReference type="EMBL" id="KNG81161.1"/>
    </source>
</evidence>
<dbReference type="STRING" id="1509407.A0A0L1INM0"/>
<dbReference type="InterPro" id="IPR050091">
    <property type="entry name" value="PKS_NRPS_Biosynth_Enz"/>
</dbReference>
<dbReference type="InterPro" id="IPR013968">
    <property type="entry name" value="PKS_KR"/>
</dbReference>
<dbReference type="Pfam" id="PF08659">
    <property type="entry name" value="KR"/>
    <property type="match status" value="1"/>
</dbReference>
<dbReference type="Gene3D" id="1.10.1200.10">
    <property type="entry name" value="ACP-like"/>
    <property type="match status" value="1"/>
</dbReference>
<dbReference type="SUPFAM" id="SSF47336">
    <property type="entry name" value="ACP-like"/>
    <property type="match status" value="1"/>
</dbReference>
<dbReference type="GeneID" id="26812661"/>
<dbReference type="EMBL" id="JNOM01000486">
    <property type="protein sequence ID" value="KNG81161.1"/>
    <property type="molecule type" value="Genomic_DNA"/>
</dbReference>